<reference evidence="10" key="1">
    <citation type="submission" date="2014-05" db="EMBL/GenBank/DDBJ databases">
        <title>Whole genome sequencing of Lactobacillus casei NRIC0644.</title>
        <authorList>
            <person name="Atarashi H."/>
            <person name="Yoshida Y."/>
            <person name="Fujimura S."/>
            <person name="Tanaka N."/>
            <person name="Shiwa Y."/>
            <person name="Yoshikawa H."/>
            <person name="Okada S."/>
            <person name="Nakagawa J."/>
        </authorList>
    </citation>
    <scope>NUCLEOTIDE SEQUENCE [LARGE SCALE GENOMIC DNA]</scope>
    <source>
        <strain evidence="10">NRIC0644</strain>
    </source>
</reference>
<keyword evidence="6 8" id="KW-0472">Membrane</keyword>
<feature type="transmembrane region" description="Helical" evidence="8">
    <location>
        <begin position="84"/>
        <end position="103"/>
    </location>
</feature>
<dbReference type="Gene3D" id="1.10.3730.20">
    <property type="match status" value="1"/>
</dbReference>
<comment type="similarity">
    <text evidence="7">Belongs to the drug/metabolite transporter (DMT) superfamily. Small multidrug resistance (SMR) (TC 2.A.7.1) family.</text>
</comment>
<dbReference type="InterPro" id="IPR000390">
    <property type="entry name" value="Small_drug/metabolite_transptr"/>
</dbReference>
<dbReference type="Proteomes" id="UP000032552">
    <property type="component" value="Unassembled WGS sequence"/>
</dbReference>
<evidence type="ECO:0000256" key="7">
    <source>
        <dbReference type="RuleBase" id="RU003942"/>
    </source>
</evidence>
<evidence type="ECO:0000256" key="5">
    <source>
        <dbReference type="ARBA" id="ARBA00022989"/>
    </source>
</evidence>
<feature type="transmembrane region" description="Helical" evidence="8">
    <location>
        <begin position="27"/>
        <end position="50"/>
    </location>
</feature>
<evidence type="ECO:0000256" key="8">
    <source>
        <dbReference type="SAM" id="Phobius"/>
    </source>
</evidence>
<evidence type="ECO:0000256" key="6">
    <source>
        <dbReference type="ARBA" id="ARBA00023136"/>
    </source>
</evidence>
<dbReference type="SUPFAM" id="SSF103481">
    <property type="entry name" value="Multidrug resistance efflux transporter EmrE"/>
    <property type="match status" value="1"/>
</dbReference>
<protein>
    <submittedName>
        <fullName evidence="9">Membrane transporter</fullName>
    </submittedName>
</protein>
<dbReference type="GO" id="GO:0005886">
    <property type="term" value="C:plasma membrane"/>
    <property type="evidence" value="ECO:0007669"/>
    <property type="project" value="UniProtKB-SubCell"/>
</dbReference>
<dbReference type="Pfam" id="PF00893">
    <property type="entry name" value="Multi_Drug_Res"/>
    <property type="match status" value="1"/>
</dbReference>
<dbReference type="AlphaFoldDB" id="A0A0C9QCC4"/>
<dbReference type="RefSeq" id="WP_011675022.1">
    <property type="nucleotide sequence ID" value="NZ_BAYM01000061.1"/>
</dbReference>
<keyword evidence="2" id="KW-0813">Transport</keyword>
<evidence type="ECO:0000256" key="1">
    <source>
        <dbReference type="ARBA" id="ARBA00004651"/>
    </source>
</evidence>
<comment type="caution">
    <text evidence="9">The sequence shown here is derived from an EMBL/GenBank/DDBJ whole genome shotgun (WGS) entry which is preliminary data.</text>
</comment>
<accession>A0A0C9QCC4</accession>
<evidence type="ECO:0000256" key="2">
    <source>
        <dbReference type="ARBA" id="ARBA00022448"/>
    </source>
</evidence>
<dbReference type="InterPro" id="IPR037185">
    <property type="entry name" value="EmrE-like"/>
</dbReference>
<comment type="subcellular location">
    <subcellularLocation>
        <location evidence="1 7">Cell membrane</location>
        <topology evidence="1 7">Multi-pass membrane protein</topology>
    </subcellularLocation>
</comment>
<name>A0A0C9QCC4_LACPA</name>
<evidence type="ECO:0000313" key="9">
    <source>
        <dbReference type="EMBL" id="GAN36258.1"/>
    </source>
</evidence>
<dbReference type="PANTHER" id="PTHR30561">
    <property type="entry name" value="SMR FAMILY PROTON-DEPENDENT DRUG EFFLUX TRANSPORTER SUGE"/>
    <property type="match status" value="1"/>
</dbReference>
<dbReference type="GO" id="GO:0022857">
    <property type="term" value="F:transmembrane transporter activity"/>
    <property type="evidence" value="ECO:0007669"/>
    <property type="project" value="InterPro"/>
</dbReference>
<evidence type="ECO:0000256" key="4">
    <source>
        <dbReference type="ARBA" id="ARBA00022692"/>
    </source>
</evidence>
<keyword evidence="5 8" id="KW-1133">Transmembrane helix</keyword>
<organism evidence="9 10">
    <name type="scientific">Lacticaseibacillus paracasei NRIC 0644</name>
    <dbReference type="NCBI Taxonomy" id="1435038"/>
    <lineage>
        <taxon>Bacteria</taxon>
        <taxon>Bacillati</taxon>
        <taxon>Bacillota</taxon>
        <taxon>Bacilli</taxon>
        <taxon>Lactobacillales</taxon>
        <taxon>Lactobacillaceae</taxon>
        <taxon>Lacticaseibacillus</taxon>
    </lineage>
</organism>
<proteinExistence type="inferred from homology"/>
<keyword evidence="4 7" id="KW-0812">Transmembrane</keyword>
<dbReference type="FunFam" id="1.10.3730.20:FF:000001">
    <property type="entry name" value="Quaternary ammonium compound resistance transporter SugE"/>
    <property type="match status" value="1"/>
</dbReference>
<evidence type="ECO:0000313" key="10">
    <source>
        <dbReference type="Proteomes" id="UP000032552"/>
    </source>
</evidence>
<gene>
    <name evidence="9" type="ORF">LC0644_0847</name>
</gene>
<dbReference type="EMBL" id="BAYM01000061">
    <property type="protein sequence ID" value="GAN36258.1"/>
    <property type="molecule type" value="Genomic_DNA"/>
</dbReference>
<feature type="transmembrane region" description="Helical" evidence="8">
    <location>
        <begin position="57"/>
        <end position="78"/>
    </location>
</feature>
<dbReference type="InterPro" id="IPR045324">
    <property type="entry name" value="Small_multidrug_res"/>
</dbReference>
<dbReference type="PANTHER" id="PTHR30561:SF0">
    <property type="entry name" value="GUANIDINIUM EXPORTER"/>
    <property type="match status" value="1"/>
</dbReference>
<sequence length="106" mass="11585">MQWFYLVLAGGFEVVWATFMKMSHGFSRLGFTLATLAGMVLSFWFLALAVKHLPLSLAYPVWTGIGAVGSIIVGVVLFKDQMQPATWFFIALLVIGIIGIKVTSGD</sequence>
<keyword evidence="3" id="KW-1003">Cell membrane</keyword>
<evidence type="ECO:0000256" key="3">
    <source>
        <dbReference type="ARBA" id="ARBA00022475"/>
    </source>
</evidence>